<protein>
    <submittedName>
        <fullName evidence="4">UDP-sulfoquinovose synthase</fullName>
        <ecNumber evidence="4">3.13.1.1</ecNumber>
    </submittedName>
</protein>
<dbReference type="EMBL" id="DS999411">
    <property type="protein sequence ID" value="EED35443.1"/>
    <property type="molecule type" value="Genomic_DNA"/>
</dbReference>
<dbReference type="PANTHER" id="PTHR43000">
    <property type="entry name" value="DTDP-D-GLUCOSE 4,6-DEHYDRATASE-RELATED"/>
    <property type="match status" value="1"/>
</dbReference>
<dbReference type="STRING" id="565045.NOR51B_1388"/>
<name>B8KV12_9GAMM</name>
<dbReference type="HOGENOM" id="CLU_040971_1_0_6"/>
<dbReference type="EC" id="3.13.1.1" evidence="4"/>
<dbReference type="eggNOG" id="COG0451">
    <property type="taxonomic scope" value="Bacteria"/>
</dbReference>
<evidence type="ECO:0000256" key="2">
    <source>
        <dbReference type="ARBA" id="ARBA00007637"/>
    </source>
</evidence>
<reference evidence="5" key="1">
    <citation type="journal article" date="2013" name="BMC Microbiol.">
        <title>Taxonomy and evolution of bacteriochlorophyll a-containing members of the OM60/NOR5 clade of marine gammaproteobacteria: description of Luminiphilus syltensis gen. nov., sp. nov., reclassification of Haliea rubra as Pseudohaliea rubra gen. nov., comb. nov., and emendation of Chromatocurvus halotolerans.</title>
        <authorList>
            <person name="Spring S."/>
            <person name="Riedel T."/>
            <person name="Sproer C."/>
            <person name="Yan S."/>
            <person name="Harder J."/>
            <person name="Fuchs B.M."/>
        </authorList>
    </citation>
    <scope>NUCLEOTIDE SEQUENCE [LARGE SCALE GENOMIC DNA]</scope>
    <source>
        <strain evidence="5">NOR51-B</strain>
    </source>
</reference>
<comment type="similarity">
    <text evidence="2">Belongs to the NAD(P)-dependent epimerase/dehydratase family.</text>
</comment>
<feature type="domain" description="NAD-dependent epimerase/dehydratase" evidence="3">
    <location>
        <begin position="3"/>
        <end position="232"/>
    </location>
</feature>
<dbReference type="Pfam" id="PF01370">
    <property type="entry name" value="Epimerase"/>
    <property type="match status" value="1"/>
</dbReference>
<dbReference type="InterPro" id="IPR001509">
    <property type="entry name" value="Epimerase_deHydtase"/>
</dbReference>
<dbReference type="InterPro" id="IPR036291">
    <property type="entry name" value="NAD(P)-bd_dom_sf"/>
</dbReference>
<dbReference type="AlphaFoldDB" id="B8KV12"/>
<organism evidence="4 5">
    <name type="scientific">Luminiphilus syltensis NOR5-1B</name>
    <dbReference type="NCBI Taxonomy" id="565045"/>
    <lineage>
        <taxon>Bacteria</taxon>
        <taxon>Pseudomonadati</taxon>
        <taxon>Pseudomonadota</taxon>
        <taxon>Gammaproteobacteria</taxon>
        <taxon>Cellvibrionales</taxon>
        <taxon>Halieaceae</taxon>
        <taxon>Luminiphilus</taxon>
    </lineage>
</organism>
<sequence length="257" mass="28597">MKIVVFGGDGFCGWPTSLKLAAEGHSVVIVDNLSRRAIDEQLSSGSLTNIAPIKQRILSAQKFVGDIRFEFLDICKDPAGLGNLLRREKPHTVVHFAEQRAAPYSMIGDGERRYTVDNNVTSTHNICSAIVEIDRNINIVHLGTMGVYGYSKVFGSIPEGYLNIQIKSTKKDADVLYLANPGSIYHMTKYLDQLVFQFYNKNWGLKITDLHQGIVWGTETAQTSLAPDLTNRFDYDGIYGTVMNRFISQAANGMVCH</sequence>
<keyword evidence="5" id="KW-1185">Reference proteome</keyword>
<gene>
    <name evidence="4" type="ORF">NOR51B_1388</name>
</gene>
<evidence type="ECO:0000313" key="4">
    <source>
        <dbReference type="EMBL" id="EED35443.1"/>
    </source>
</evidence>
<comment type="pathway">
    <text evidence="1">Bacterial outer membrane biogenesis; LPS O-antigen biosynthesis.</text>
</comment>
<evidence type="ECO:0000256" key="1">
    <source>
        <dbReference type="ARBA" id="ARBA00005125"/>
    </source>
</evidence>
<dbReference type="GO" id="GO:0046507">
    <property type="term" value="F:UDPsulfoquinovose synthase activity"/>
    <property type="evidence" value="ECO:0007669"/>
    <property type="project" value="UniProtKB-EC"/>
</dbReference>
<dbReference type="Proteomes" id="UP000004699">
    <property type="component" value="Unassembled WGS sequence"/>
</dbReference>
<dbReference type="RefSeq" id="WP_009020189.1">
    <property type="nucleotide sequence ID" value="NZ_DS999411.1"/>
</dbReference>
<evidence type="ECO:0000259" key="3">
    <source>
        <dbReference type="Pfam" id="PF01370"/>
    </source>
</evidence>
<keyword evidence="4" id="KW-0378">Hydrolase</keyword>
<proteinExistence type="inferred from homology"/>
<evidence type="ECO:0000313" key="5">
    <source>
        <dbReference type="Proteomes" id="UP000004699"/>
    </source>
</evidence>
<accession>B8KV12</accession>
<dbReference type="Gene3D" id="3.40.50.720">
    <property type="entry name" value="NAD(P)-binding Rossmann-like Domain"/>
    <property type="match status" value="1"/>
</dbReference>
<dbReference type="SUPFAM" id="SSF51735">
    <property type="entry name" value="NAD(P)-binding Rossmann-fold domains"/>
    <property type="match status" value="1"/>
</dbReference>